<dbReference type="EnsemblPlants" id="QL01p011978:mrna">
    <property type="protein sequence ID" value="QL01p011978:mrna"/>
    <property type="gene ID" value="QL01p011978"/>
</dbReference>
<keyword evidence="2" id="KW-1185">Reference proteome</keyword>
<sequence>MSVGWVFGASREFKDSIGNTLTIESRDSAKLAFVTLKTVGKPPKRARMPVNVKKTPLTSVTLGGTMKSVRMSGSPAIAIWMMANEENSSAKNFTLKVFEALEENLRSLLFVLAFAKIEISTCYVVKGKVSCHDCSHNDVFSGIKVLVKCDRVKKLATAITEDDGSFEVALPSDSTPKSSPPLNCYAKLLGGPTQLYASKKNMVSKIITTHEPNTYTISTPLSFSKSCPSTIEAAKCKPIKNKFGSSKTFDLPLPPEWGLAPSSYYFPIPFFPIIGIP</sequence>
<dbReference type="Proteomes" id="UP000594261">
    <property type="component" value="Chromosome 1"/>
</dbReference>
<dbReference type="Pfam" id="PF01190">
    <property type="entry name" value="Pollen_Ole_e_1"/>
    <property type="match status" value="1"/>
</dbReference>
<organism evidence="1 2">
    <name type="scientific">Quercus lobata</name>
    <name type="common">Valley oak</name>
    <dbReference type="NCBI Taxonomy" id="97700"/>
    <lineage>
        <taxon>Eukaryota</taxon>
        <taxon>Viridiplantae</taxon>
        <taxon>Streptophyta</taxon>
        <taxon>Embryophyta</taxon>
        <taxon>Tracheophyta</taxon>
        <taxon>Spermatophyta</taxon>
        <taxon>Magnoliopsida</taxon>
        <taxon>eudicotyledons</taxon>
        <taxon>Gunneridae</taxon>
        <taxon>Pentapetalae</taxon>
        <taxon>rosids</taxon>
        <taxon>fabids</taxon>
        <taxon>Fagales</taxon>
        <taxon>Fagaceae</taxon>
        <taxon>Quercus</taxon>
    </lineage>
</organism>
<evidence type="ECO:0008006" key="3">
    <source>
        <dbReference type="Google" id="ProtNLM"/>
    </source>
</evidence>
<dbReference type="InParanoid" id="A0A7N2KM19"/>
<dbReference type="EMBL" id="LRBV02000001">
    <property type="status" value="NOT_ANNOTATED_CDS"/>
    <property type="molecule type" value="Genomic_DNA"/>
</dbReference>
<evidence type="ECO:0000313" key="2">
    <source>
        <dbReference type="Proteomes" id="UP000594261"/>
    </source>
</evidence>
<reference evidence="1 2" key="1">
    <citation type="journal article" date="2016" name="G3 (Bethesda)">
        <title>First Draft Assembly and Annotation of the Genome of a California Endemic Oak Quercus lobata Nee (Fagaceae).</title>
        <authorList>
            <person name="Sork V.L."/>
            <person name="Fitz-Gibbon S.T."/>
            <person name="Puiu D."/>
            <person name="Crepeau M."/>
            <person name="Gugger P.F."/>
            <person name="Sherman R."/>
            <person name="Stevens K."/>
            <person name="Langley C.H."/>
            <person name="Pellegrini M."/>
            <person name="Salzberg S.L."/>
        </authorList>
    </citation>
    <scope>NUCLEOTIDE SEQUENCE [LARGE SCALE GENOMIC DNA]</scope>
    <source>
        <strain evidence="1 2">cv. SW786</strain>
    </source>
</reference>
<reference evidence="1" key="2">
    <citation type="submission" date="2021-01" db="UniProtKB">
        <authorList>
            <consortium name="EnsemblPlants"/>
        </authorList>
    </citation>
    <scope>IDENTIFICATION</scope>
</reference>
<accession>A0A7N2KM19</accession>
<protein>
    <recommendedName>
        <fullName evidence="3">Pollen Ole e 1 allergen and extensin family protein</fullName>
    </recommendedName>
</protein>
<evidence type="ECO:0000313" key="1">
    <source>
        <dbReference type="EnsemblPlants" id="QL01p011978:mrna"/>
    </source>
</evidence>
<dbReference type="AlphaFoldDB" id="A0A7N2KM19"/>
<name>A0A7N2KM19_QUELO</name>
<proteinExistence type="predicted"/>
<dbReference type="Gramene" id="QL01p011978:mrna">
    <property type="protein sequence ID" value="QL01p011978:mrna"/>
    <property type="gene ID" value="QL01p011978"/>
</dbReference>